<proteinExistence type="predicted"/>
<dbReference type="EMBL" id="AMCI01004563">
    <property type="protein sequence ID" value="EJW97830.1"/>
    <property type="molecule type" value="Genomic_DNA"/>
</dbReference>
<accession>J9CCX4</accession>
<organism evidence="1">
    <name type="scientific">gut metagenome</name>
    <dbReference type="NCBI Taxonomy" id="749906"/>
    <lineage>
        <taxon>unclassified sequences</taxon>
        <taxon>metagenomes</taxon>
        <taxon>organismal metagenomes</taxon>
    </lineage>
</organism>
<sequence>MEWLIMAAVNSATSSSLAYFGSPKRPPISRLSRSGVMVE</sequence>
<comment type="caution">
    <text evidence="1">The sequence shown here is derived from an EMBL/GenBank/DDBJ whole genome shotgun (WGS) entry which is preliminary data.</text>
</comment>
<evidence type="ECO:0000313" key="1">
    <source>
        <dbReference type="EMBL" id="EJW97830.1"/>
    </source>
</evidence>
<dbReference type="AlphaFoldDB" id="J9CCX4"/>
<gene>
    <name evidence="1" type="ORF">EVA_14063</name>
</gene>
<reference evidence="1" key="1">
    <citation type="journal article" date="2012" name="PLoS ONE">
        <title>Gene sets for utilization of primary and secondary nutrition supplies in the distal gut of endangered iberian lynx.</title>
        <authorList>
            <person name="Alcaide M."/>
            <person name="Messina E."/>
            <person name="Richter M."/>
            <person name="Bargiela R."/>
            <person name="Peplies J."/>
            <person name="Huws S.A."/>
            <person name="Newbold C.J."/>
            <person name="Golyshin P.N."/>
            <person name="Simon M.A."/>
            <person name="Lopez G."/>
            <person name="Yakimov M.M."/>
            <person name="Ferrer M."/>
        </authorList>
    </citation>
    <scope>NUCLEOTIDE SEQUENCE</scope>
</reference>
<name>J9CCX4_9ZZZZ</name>
<protein>
    <submittedName>
        <fullName evidence="1">Uncharacterized protein</fullName>
    </submittedName>
</protein>